<feature type="signal peptide" evidence="1">
    <location>
        <begin position="1"/>
        <end position="22"/>
    </location>
</feature>
<organism evidence="2 3">
    <name type="scientific">Chitinophaga defluvii</name>
    <dbReference type="NCBI Taxonomy" id="3163343"/>
    <lineage>
        <taxon>Bacteria</taxon>
        <taxon>Pseudomonadati</taxon>
        <taxon>Bacteroidota</taxon>
        <taxon>Chitinophagia</taxon>
        <taxon>Chitinophagales</taxon>
        <taxon>Chitinophagaceae</taxon>
        <taxon>Chitinophaga</taxon>
    </lineage>
</organism>
<evidence type="ECO:0000313" key="2">
    <source>
        <dbReference type="EMBL" id="MET6997489.1"/>
    </source>
</evidence>
<dbReference type="EMBL" id="JBEXAC010000001">
    <property type="protein sequence ID" value="MET6997489.1"/>
    <property type="molecule type" value="Genomic_DNA"/>
</dbReference>
<dbReference type="Proteomes" id="UP001549749">
    <property type="component" value="Unassembled WGS sequence"/>
</dbReference>
<comment type="caution">
    <text evidence="2">The sequence shown here is derived from an EMBL/GenBank/DDBJ whole genome shotgun (WGS) entry which is preliminary data.</text>
</comment>
<feature type="chain" id="PRO_5045807600" evidence="1">
    <location>
        <begin position="23"/>
        <end position="217"/>
    </location>
</feature>
<evidence type="ECO:0000313" key="3">
    <source>
        <dbReference type="Proteomes" id="UP001549749"/>
    </source>
</evidence>
<gene>
    <name evidence="2" type="ORF">ABR189_08920</name>
</gene>
<accession>A0ABV2T5Q4</accession>
<keyword evidence="1" id="KW-0732">Signal</keyword>
<keyword evidence="3" id="KW-1185">Reference proteome</keyword>
<reference evidence="2 3" key="1">
    <citation type="submission" date="2024-06" db="EMBL/GenBank/DDBJ databases">
        <title>Chitinophaga defluvii sp. nov., isolated from municipal sewage.</title>
        <authorList>
            <person name="Zhang L."/>
        </authorList>
    </citation>
    <scope>NUCLEOTIDE SEQUENCE [LARGE SCALE GENOMIC DNA]</scope>
    <source>
        <strain evidence="2 3">H8</strain>
    </source>
</reference>
<protein>
    <submittedName>
        <fullName evidence="2">Uncharacterized protein</fullName>
    </submittedName>
</protein>
<proteinExistence type="predicted"/>
<evidence type="ECO:0000256" key="1">
    <source>
        <dbReference type="SAM" id="SignalP"/>
    </source>
</evidence>
<dbReference type="RefSeq" id="WP_354660125.1">
    <property type="nucleotide sequence ID" value="NZ_JBEXAC010000001.1"/>
</dbReference>
<name>A0ABV2T5Q4_9BACT</name>
<sequence>MKNMILIIAAIATLPLSSIAQQAPKTLTQLVTALDKASTVTDYQALANDFKQITTSQKTDWLPYYYAALCNARTAWFYEDDGEKIEPFARLADEQARQALLLIDTSSQQGAVSELYCVLSMANRAMVFINPATYGRQYGPKAGAYLQLALKANPENPRALYIAGWEKYATPKAWGGDKVKARALLTEAQQKLANSTSFSVQPHWGQTEVAALLKQIK</sequence>